<organism evidence="3 4">
    <name type="scientific">Candidatus Nanopelagicus limnae</name>
    <dbReference type="NCBI Taxonomy" id="1884634"/>
    <lineage>
        <taxon>Bacteria</taxon>
        <taxon>Bacillati</taxon>
        <taxon>Actinomycetota</taxon>
        <taxon>Actinomycetes</taxon>
        <taxon>Candidatus Nanopelagicales</taxon>
        <taxon>Candidatus Nanopelagicaceae</taxon>
        <taxon>Candidatus Nanopelagicus</taxon>
    </lineage>
</organism>
<dbReference type="RefSeq" id="WP_095680358.1">
    <property type="nucleotide sequence ID" value="NZ_CP016768.2"/>
</dbReference>
<feature type="transmembrane region" description="Helical" evidence="1">
    <location>
        <begin position="42"/>
        <end position="64"/>
    </location>
</feature>
<protein>
    <recommendedName>
        <fullName evidence="2">DUF2231 domain-containing protein</fullName>
    </recommendedName>
</protein>
<sequence length="184" mass="19781">MGLSSMRKFLIVTIVSTLIIIVTYFLPSGVWAEFGELPAHPLIIHGVVVLLPLLAILLLAGLFWKNLLKKLHLPLIGALALSVVGVLAAKSSGYSLSAVVGLPKSHAQWGNYLVLLAIALVSSFVLFSYFSFYKKSKIASSSLGVLMAFLAVCAIGMTYVVGHSGAESVWKYKYNSVKDQQGLP</sequence>
<dbReference type="Pfam" id="PF09990">
    <property type="entry name" value="DUF2231"/>
    <property type="match status" value="1"/>
</dbReference>
<dbReference type="OrthoDB" id="9945447at2"/>
<dbReference type="EMBL" id="CP016768">
    <property type="protein sequence ID" value="ASY09055.1"/>
    <property type="molecule type" value="Genomic_DNA"/>
</dbReference>
<dbReference type="AlphaFoldDB" id="A0A249JX13"/>
<feature type="transmembrane region" description="Helical" evidence="1">
    <location>
        <begin position="71"/>
        <end position="89"/>
    </location>
</feature>
<dbReference type="Proteomes" id="UP000217153">
    <property type="component" value="Chromosome"/>
</dbReference>
<evidence type="ECO:0000313" key="3">
    <source>
        <dbReference type="EMBL" id="ASY09055.1"/>
    </source>
</evidence>
<dbReference type="KEGG" id="abam:B1s21122_01615"/>
<reference evidence="4" key="1">
    <citation type="submission" date="2016-10" db="EMBL/GenBank/DDBJ databases">
        <title>High microdiversification within the ubiquitous acI lineage of Actinobacteria.</title>
        <authorList>
            <person name="Neuenschwander S.M."/>
            <person name="Salcher M."/>
            <person name="Ghai R."/>
            <person name="Pernthaler J."/>
        </authorList>
    </citation>
    <scope>NUCLEOTIDE SEQUENCE [LARGE SCALE GENOMIC DNA]</scope>
</reference>
<evidence type="ECO:0000313" key="4">
    <source>
        <dbReference type="Proteomes" id="UP000217153"/>
    </source>
</evidence>
<proteinExistence type="predicted"/>
<dbReference type="InterPro" id="IPR019251">
    <property type="entry name" value="DUF2231_TM"/>
</dbReference>
<keyword evidence="1" id="KW-0472">Membrane</keyword>
<keyword evidence="1" id="KW-1133">Transmembrane helix</keyword>
<feature type="transmembrane region" description="Helical" evidence="1">
    <location>
        <begin position="142"/>
        <end position="162"/>
    </location>
</feature>
<feature type="domain" description="DUF2231" evidence="2">
    <location>
        <begin position="37"/>
        <end position="174"/>
    </location>
</feature>
<keyword evidence="1" id="KW-0812">Transmembrane</keyword>
<name>A0A249JX13_9ACTN</name>
<feature type="transmembrane region" description="Helical" evidence="1">
    <location>
        <begin position="109"/>
        <end position="130"/>
    </location>
</feature>
<keyword evidence="4" id="KW-1185">Reference proteome</keyword>
<evidence type="ECO:0000259" key="2">
    <source>
        <dbReference type="Pfam" id="PF09990"/>
    </source>
</evidence>
<accession>A0A249JX13</accession>
<gene>
    <name evidence="3" type="ORF">B1s21122_01615</name>
</gene>
<evidence type="ECO:0000256" key="1">
    <source>
        <dbReference type="SAM" id="Phobius"/>
    </source>
</evidence>